<keyword evidence="7" id="KW-0822">Tryptophan biosynthesis</keyword>
<reference evidence="11 12" key="1">
    <citation type="journal article" date="2011" name="Proc. Natl. Acad. Sci. U.S.A.">
        <title>Evolutionary erosion of yeast sex chromosomes by mating-type switching accidents.</title>
        <authorList>
            <person name="Gordon J.L."/>
            <person name="Armisen D."/>
            <person name="Proux-Wera E."/>
            <person name="Oheigeartaigh S.S."/>
            <person name="Byrne K.P."/>
            <person name="Wolfe K.H."/>
        </authorList>
    </citation>
    <scope>NUCLEOTIDE SEQUENCE [LARGE SCALE GENOMIC DNA]</scope>
    <source>
        <strain evidence="12">ATCC 10662 / CBS 1146 / NBRC 0425 / NCYC 2629 / NRRL Y-866</strain>
    </source>
</reference>
<evidence type="ECO:0000256" key="3">
    <source>
        <dbReference type="ARBA" id="ARBA00007571"/>
    </source>
</evidence>
<name>G8ZTS0_TORDE</name>
<proteinExistence type="inferred from homology"/>
<dbReference type="RefSeq" id="XP_003681225.1">
    <property type="nucleotide sequence ID" value="XM_003681177.1"/>
</dbReference>
<dbReference type="EC" id="5.3.1.24" evidence="4"/>
<dbReference type="EMBL" id="HE616745">
    <property type="protein sequence ID" value="CCE92014.1"/>
    <property type="molecule type" value="Genomic_DNA"/>
</dbReference>
<comment type="similarity">
    <text evidence="3">Belongs to the TrpF family.</text>
</comment>
<dbReference type="KEGG" id="tdl:TDEL_0D04300"/>
<dbReference type="InterPro" id="IPR013785">
    <property type="entry name" value="Aldolase_TIM"/>
</dbReference>
<evidence type="ECO:0000259" key="10">
    <source>
        <dbReference type="Pfam" id="PF00697"/>
    </source>
</evidence>
<dbReference type="STRING" id="1076872.G8ZTS0"/>
<organism evidence="11 12">
    <name type="scientific">Torulaspora delbrueckii</name>
    <name type="common">Yeast</name>
    <name type="synonym">Candida colliculosa</name>
    <dbReference type="NCBI Taxonomy" id="4950"/>
    <lineage>
        <taxon>Eukaryota</taxon>
        <taxon>Fungi</taxon>
        <taxon>Dikarya</taxon>
        <taxon>Ascomycota</taxon>
        <taxon>Saccharomycotina</taxon>
        <taxon>Saccharomycetes</taxon>
        <taxon>Saccharomycetales</taxon>
        <taxon>Saccharomycetaceae</taxon>
        <taxon>Torulaspora</taxon>
    </lineage>
</organism>
<dbReference type="Proteomes" id="UP000005627">
    <property type="component" value="Chromosome 4"/>
</dbReference>
<dbReference type="UniPathway" id="UPA00035">
    <property type="reaction ID" value="UER00042"/>
</dbReference>
<dbReference type="GO" id="GO:0000162">
    <property type="term" value="P:L-tryptophan biosynthetic process"/>
    <property type="evidence" value="ECO:0007669"/>
    <property type="project" value="UniProtKB-UniPathway"/>
</dbReference>
<dbReference type="InterPro" id="IPR011060">
    <property type="entry name" value="RibuloseP-bd_barrel"/>
</dbReference>
<accession>G8ZTS0</accession>
<dbReference type="FunFam" id="3.20.20.70:FF:000199">
    <property type="entry name" value="Phosphoribosylanthranilate isomerase"/>
    <property type="match status" value="1"/>
</dbReference>
<protein>
    <recommendedName>
        <fullName evidence="5">N-(5'-phosphoribosyl)anthranilate isomerase</fullName>
        <ecNumber evidence="4">5.3.1.24</ecNumber>
    </recommendedName>
</protein>
<keyword evidence="8" id="KW-0057">Aromatic amino acid biosynthesis</keyword>
<feature type="domain" description="N-(5'phosphoribosyl) anthranilate isomerase (PRAI)" evidence="10">
    <location>
        <begin position="8"/>
        <end position="211"/>
    </location>
</feature>
<evidence type="ECO:0000256" key="6">
    <source>
        <dbReference type="ARBA" id="ARBA00022605"/>
    </source>
</evidence>
<evidence type="ECO:0000256" key="4">
    <source>
        <dbReference type="ARBA" id="ARBA00012572"/>
    </source>
</evidence>
<evidence type="ECO:0000256" key="8">
    <source>
        <dbReference type="ARBA" id="ARBA00023141"/>
    </source>
</evidence>
<dbReference type="GO" id="GO:0004640">
    <property type="term" value="F:phosphoribosylanthranilate isomerase activity"/>
    <property type="evidence" value="ECO:0007669"/>
    <property type="project" value="UniProtKB-EC"/>
</dbReference>
<keyword evidence="12" id="KW-1185">Reference proteome</keyword>
<dbReference type="CDD" id="cd00405">
    <property type="entry name" value="PRAI"/>
    <property type="match status" value="1"/>
</dbReference>
<dbReference type="InterPro" id="IPR044643">
    <property type="entry name" value="TrpF_fam"/>
</dbReference>
<dbReference type="FunCoup" id="G8ZTS0">
    <property type="interactions" value="173"/>
</dbReference>
<keyword evidence="6" id="KW-0028">Amino-acid biosynthesis</keyword>
<dbReference type="SUPFAM" id="SSF51366">
    <property type="entry name" value="Ribulose-phoshate binding barrel"/>
    <property type="match status" value="1"/>
</dbReference>
<dbReference type="PANTHER" id="PTHR42894">
    <property type="entry name" value="N-(5'-PHOSPHORIBOSYL)ANTHRANILATE ISOMERASE"/>
    <property type="match status" value="1"/>
</dbReference>
<dbReference type="Pfam" id="PF00697">
    <property type="entry name" value="PRAI"/>
    <property type="match status" value="1"/>
</dbReference>
<evidence type="ECO:0000256" key="1">
    <source>
        <dbReference type="ARBA" id="ARBA00001164"/>
    </source>
</evidence>
<comment type="pathway">
    <text evidence="2">Amino-acid biosynthesis; L-tryptophan biosynthesis; L-tryptophan from chorismate: step 3/5.</text>
</comment>
<dbReference type="eggNOG" id="KOG4202">
    <property type="taxonomic scope" value="Eukaryota"/>
</dbReference>
<evidence type="ECO:0000256" key="7">
    <source>
        <dbReference type="ARBA" id="ARBA00022822"/>
    </source>
</evidence>
<dbReference type="OrthoDB" id="524799at2759"/>
<evidence type="ECO:0000256" key="5">
    <source>
        <dbReference type="ARBA" id="ARBA00022272"/>
    </source>
</evidence>
<dbReference type="Gene3D" id="3.20.20.70">
    <property type="entry name" value="Aldolase class I"/>
    <property type="match status" value="1"/>
</dbReference>
<dbReference type="PANTHER" id="PTHR42894:SF1">
    <property type="entry name" value="N-(5'-PHOSPHORIBOSYL)ANTHRANILATE ISOMERASE"/>
    <property type="match status" value="1"/>
</dbReference>
<dbReference type="HAMAP" id="MF_00135">
    <property type="entry name" value="PRAI"/>
    <property type="match status" value="1"/>
</dbReference>
<gene>
    <name evidence="11" type="primary">TDEL0D04300</name>
    <name evidence="11" type="ORF">TDEL_0D04300</name>
</gene>
<dbReference type="HOGENOM" id="CLU_076364_1_0_1"/>
<dbReference type="InParanoid" id="G8ZTS0"/>
<evidence type="ECO:0000256" key="9">
    <source>
        <dbReference type="ARBA" id="ARBA00023235"/>
    </source>
</evidence>
<dbReference type="InterPro" id="IPR001240">
    <property type="entry name" value="PRAI_dom"/>
</dbReference>
<keyword evidence="9" id="KW-0413">Isomerase</keyword>
<evidence type="ECO:0000313" key="11">
    <source>
        <dbReference type="EMBL" id="CCE92014.1"/>
    </source>
</evidence>
<sequence length="215" mass="23592">MSIKTPIVKVCGLQSVEAASRAIENGATLIGIICVPNRKRTVDPQVAKEISRLVHDDSFNKVGTKLVGVFRNQALQEVKRIADDYNVDIIQLHGSEQWREFKEVLQKPIIKRMIFPADCEEVVELSRRRDLEVWPLFDSEAGGTGELLDWQDISNWSEAEGKGSKFILAGGLTTNNVSEALALSGVIGVDVSGGVETQGVKDLTKIDDFIAQAKS</sequence>
<dbReference type="AlphaFoldDB" id="G8ZTS0"/>
<dbReference type="GeneID" id="11502448"/>
<comment type="catalytic activity">
    <reaction evidence="1">
        <text>N-(5-phospho-beta-D-ribosyl)anthranilate = 1-(2-carboxyphenylamino)-1-deoxy-D-ribulose 5-phosphate</text>
        <dbReference type="Rhea" id="RHEA:21540"/>
        <dbReference type="ChEBI" id="CHEBI:18277"/>
        <dbReference type="ChEBI" id="CHEBI:58613"/>
        <dbReference type="EC" id="5.3.1.24"/>
    </reaction>
</comment>
<evidence type="ECO:0000256" key="2">
    <source>
        <dbReference type="ARBA" id="ARBA00004664"/>
    </source>
</evidence>
<evidence type="ECO:0000313" key="12">
    <source>
        <dbReference type="Proteomes" id="UP000005627"/>
    </source>
</evidence>